<dbReference type="Proteomes" id="UP000029227">
    <property type="component" value="Unassembled WGS sequence"/>
</dbReference>
<evidence type="ECO:0000313" key="3">
    <source>
        <dbReference type="Proteomes" id="UP000029227"/>
    </source>
</evidence>
<reference evidence="2 3" key="1">
    <citation type="journal article" date="2014" name="Genome Announc.">
        <title>Draft Genome Sequences of Two Vibrionaceae Species, Vibrio ponticus C121 and Photobacterium aphoticum C119, Isolated as Coral Reef Microbiota.</title>
        <authorList>
            <person name="Al-saari N."/>
            <person name="Meirelles P.M."/>
            <person name="Mino S."/>
            <person name="Suda W."/>
            <person name="Oshima K."/>
            <person name="Hattori M."/>
            <person name="Ohkuma M."/>
            <person name="Thompson F.L."/>
            <person name="Gomez-Gil B."/>
            <person name="Sawabe T."/>
            <person name="Sawabe T."/>
        </authorList>
    </citation>
    <scope>NUCLEOTIDE SEQUENCE [LARGE SCALE GENOMIC DNA]</scope>
    <source>
        <strain evidence="2 3">JCM 19237</strain>
    </source>
</reference>
<keyword evidence="1" id="KW-1133">Transmembrane helix</keyword>
<sequence length="93" mass="10244">MVIATLAHLVEHAHLSDTDANTLLQQWLTDSASRTQLYASAHVDVPKDPFWKEYLTLTNVLKIAGALLLAYAFSSYIYACVVFLTESSATCGH</sequence>
<evidence type="ECO:0000256" key="1">
    <source>
        <dbReference type="SAM" id="Phobius"/>
    </source>
</evidence>
<name>A0A090QR09_9GAMM</name>
<dbReference type="EMBL" id="BBMN01000005">
    <property type="protein sequence ID" value="GAL04703.1"/>
    <property type="molecule type" value="Genomic_DNA"/>
</dbReference>
<comment type="caution">
    <text evidence="2">The sequence shown here is derived from an EMBL/GenBank/DDBJ whole genome shotgun (WGS) entry which is preliminary data.</text>
</comment>
<feature type="transmembrane region" description="Helical" evidence="1">
    <location>
        <begin position="63"/>
        <end position="84"/>
    </location>
</feature>
<protein>
    <submittedName>
        <fullName evidence="2">Uncharacterized protein</fullName>
    </submittedName>
</protein>
<dbReference type="AlphaFoldDB" id="A0A090QR09"/>
<organism evidence="2 3">
    <name type="scientific">Photobacterium aphoticum</name>
    <dbReference type="NCBI Taxonomy" id="754436"/>
    <lineage>
        <taxon>Bacteria</taxon>
        <taxon>Pseudomonadati</taxon>
        <taxon>Pseudomonadota</taxon>
        <taxon>Gammaproteobacteria</taxon>
        <taxon>Vibrionales</taxon>
        <taxon>Vibrionaceae</taxon>
        <taxon>Photobacterium</taxon>
    </lineage>
</organism>
<keyword evidence="1" id="KW-0812">Transmembrane</keyword>
<evidence type="ECO:0000313" key="2">
    <source>
        <dbReference type="EMBL" id="GAL04703.1"/>
    </source>
</evidence>
<gene>
    <name evidence="2" type="ORF">JCM19237_4069</name>
</gene>
<proteinExistence type="predicted"/>
<accession>A0A090QR09</accession>
<keyword evidence="1" id="KW-0472">Membrane</keyword>